<organism evidence="1 2">
    <name type="scientific">Solimonas fluminis</name>
    <dbReference type="NCBI Taxonomy" id="2086571"/>
    <lineage>
        <taxon>Bacteria</taxon>
        <taxon>Pseudomonadati</taxon>
        <taxon>Pseudomonadota</taxon>
        <taxon>Gammaproteobacteria</taxon>
        <taxon>Nevskiales</taxon>
        <taxon>Nevskiaceae</taxon>
        <taxon>Solimonas</taxon>
    </lineage>
</organism>
<dbReference type="SUPFAM" id="SSF46689">
    <property type="entry name" value="Homeodomain-like"/>
    <property type="match status" value="1"/>
</dbReference>
<protein>
    <recommendedName>
        <fullName evidence="3">HTH tetR-type domain-containing protein</fullName>
    </recommendedName>
</protein>
<dbReference type="AlphaFoldDB" id="A0A2S5TEM4"/>
<comment type="caution">
    <text evidence="1">The sequence shown here is derived from an EMBL/GenBank/DDBJ whole genome shotgun (WGS) entry which is preliminary data.</text>
</comment>
<dbReference type="Proteomes" id="UP000238220">
    <property type="component" value="Unassembled WGS sequence"/>
</dbReference>
<reference evidence="1 2" key="1">
    <citation type="submission" date="2018-02" db="EMBL/GenBank/DDBJ databases">
        <title>Genome sequencing of Solimonas sp. HR-BB.</title>
        <authorList>
            <person name="Lee Y."/>
            <person name="Jeon C.O."/>
        </authorList>
    </citation>
    <scope>NUCLEOTIDE SEQUENCE [LARGE SCALE GENOMIC DNA]</scope>
    <source>
        <strain evidence="1 2">HR-BB</strain>
    </source>
</reference>
<accession>A0A2S5TEM4</accession>
<dbReference type="RefSeq" id="WP_104231040.1">
    <property type="nucleotide sequence ID" value="NZ_PSNW01000007.1"/>
</dbReference>
<evidence type="ECO:0008006" key="3">
    <source>
        <dbReference type="Google" id="ProtNLM"/>
    </source>
</evidence>
<gene>
    <name evidence="1" type="ORF">C3942_14355</name>
</gene>
<dbReference type="InterPro" id="IPR009057">
    <property type="entry name" value="Homeodomain-like_sf"/>
</dbReference>
<dbReference type="OrthoDB" id="7063604at2"/>
<dbReference type="Gene3D" id="1.10.357.10">
    <property type="entry name" value="Tetracycline Repressor, domain 2"/>
    <property type="match status" value="1"/>
</dbReference>
<sequence>MSGPASLRLLAAGAALAARYGFEQLTPDNLADTTGLTREQFAAQFGSLDVYFTELNRQFLDHILDRLVQAASQTPPGLPRMQRATELQLDICLEHRALRLLLSEARRRLPGMAQYFHKRNQTTAMMVGIELKSLACPNSHAIGRVYCQMVLEAAQLECEAGAPNPGLRRMLSEFLAAALSAPPLPKAADVPAPAGE</sequence>
<evidence type="ECO:0000313" key="1">
    <source>
        <dbReference type="EMBL" id="PPE73444.1"/>
    </source>
</evidence>
<name>A0A2S5TEM4_9GAMM</name>
<evidence type="ECO:0000313" key="2">
    <source>
        <dbReference type="Proteomes" id="UP000238220"/>
    </source>
</evidence>
<dbReference type="EMBL" id="PSNW01000007">
    <property type="protein sequence ID" value="PPE73444.1"/>
    <property type="molecule type" value="Genomic_DNA"/>
</dbReference>
<proteinExistence type="predicted"/>
<keyword evidence="2" id="KW-1185">Reference proteome</keyword>